<accession>A0A0A8ZYV2</accession>
<dbReference type="EMBL" id="GBRH01253346">
    <property type="protein sequence ID" value="JAD44549.1"/>
    <property type="molecule type" value="Transcribed_RNA"/>
</dbReference>
<proteinExistence type="predicted"/>
<evidence type="ECO:0000313" key="1">
    <source>
        <dbReference type="EMBL" id="JAD44549.1"/>
    </source>
</evidence>
<sequence>MIHYLKNKNHSYDTDFFNF</sequence>
<reference evidence="1" key="1">
    <citation type="submission" date="2014-09" db="EMBL/GenBank/DDBJ databases">
        <authorList>
            <person name="Magalhaes I.L.F."/>
            <person name="Oliveira U."/>
            <person name="Santos F.R."/>
            <person name="Vidigal T.H.D.A."/>
            <person name="Brescovit A.D."/>
            <person name="Santos A.J."/>
        </authorList>
    </citation>
    <scope>NUCLEOTIDE SEQUENCE</scope>
    <source>
        <tissue evidence="1">Shoot tissue taken approximately 20 cm above the soil surface</tissue>
    </source>
</reference>
<organism evidence="1">
    <name type="scientific">Arundo donax</name>
    <name type="common">Giant reed</name>
    <name type="synonym">Donax arundinaceus</name>
    <dbReference type="NCBI Taxonomy" id="35708"/>
    <lineage>
        <taxon>Eukaryota</taxon>
        <taxon>Viridiplantae</taxon>
        <taxon>Streptophyta</taxon>
        <taxon>Embryophyta</taxon>
        <taxon>Tracheophyta</taxon>
        <taxon>Spermatophyta</taxon>
        <taxon>Magnoliopsida</taxon>
        <taxon>Liliopsida</taxon>
        <taxon>Poales</taxon>
        <taxon>Poaceae</taxon>
        <taxon>PACMAD clade</taxon>
        <taxon>Arundinoideae</taxon>
        <taxon>Arundineae</taxon>
        <taxon>Arundo</taxon>
    </lineage>
</organism>
<dbReference type="AlphaFoldDB" id="A0A0A8ZYV2"/>
<name>A0A0A8ZYV2_ARUDO</name>
<protein>
    <submittedName>
        <fullName evidence="1">Uncharacterized protein</fullName>
    </submittedName>
</protein>
<reference evidence="1" key="2">
    <citation type="journal article" date="2015" name="Data Brief">
        <title>Shoot transcriptome of the giant reed, Arundo donax.</title>
        <authorList>
            <person name="Barrero R.A."/>
            <person name="Guerrero F.D."/>
            <person name="Moolhuijzen P."/>
            <person name="Goolsby J.A."/>
            <person name="Tidwell J."/>
            <person name="Bellgard S.E."/>
            <person name="Bellgard M.I."/>
        </authorList>
    </citation>
    <scope>NUCLEOTIDE SEQUENCE</scope>
    <source>
        <tissue evidence="1">Shoot tissue taken approximately 20 cm above the soil surface</tissue>
    </source>
</reference>